<reference evidence="12 13" key="1">
    <citation type="submission" date="2018-06" db="EMBL/GenBank/DDBJ databases">
        <authorList>
            <consortium name="Pathogen Informatics"/>
            <person name="Doyle S."/>
        </authorList>
    </citation>
    <scope>NUCLEOTIDE SEQUENCE [LARGE SCALE GENOMIC DNA]</scope>
    <source>
        <strain evidence="12 13">NCTC11190</strain>
    </source>
</reference>
<evidence type="ECO:0000256" key="3">
    <source>
        <dbReference type="ARBA" id="ARBA00006577"/>
    </source>
</evidence>
<dbReference type="EC" id="5.2.1.8" evidence="10"/>
<evidence type="ECO:0000256" key="10">
    <source>
        <dbReference type="RuleBase" id="RU003915"/>
    </source>
</evidence>
<keyword evidence="13" id="KW-1185">Reference proteome</keyword>
<accession>A0A379MTC1</accession>
<dbReference type="GO" id="GO:0042026">
    <property type="term" value="P:protein refolding"/>
    <property type="evidence" value="ECO:0007669"/>
    <property type="project" value="UniProtKB-ARBA"/>
</dbReference>
<organism evidence="12 13">
    <name type="scientific">Rikenella microfusus</name>
    <dbReference type="NCBI Taxonomy" id="28139"/>
    <lineage>
        <taxon>Bacteria</taxon>
        <taxon>Pseudomonadati</taxon>
        <taxon>Bacteroidota</taxon>
        <taxon>Bacteroidia</taxon>
        <taxon>Bacteroidales</taxon>
        <taxon>Rikenellaceae</taxon>
        <taxon>Rikenella</taxon>
    </lineage>
</organism>
<dbReference type="Gene3D" id="3.10.50.40">
    <property type="match status" value="1"/>
</dbReference>
<dbReference type="InterPro" id="IPR001179">
    <property type="entry name" value="PPIase_FKBP_dom"/>
</dbReference>
<dbReference type="GO" id="GO:0005737">
    <property type="term" value="C:cytoplasm"/>
    <property type="evidence" value="ECO:0007669"/>
    <property type="project" value="UniProtKB-SubCell"/>
</dbReference>
<dbReference type="GO" id="GO:0003755">
    <property type="term" value="F:peptidyl-prolyl cis-trans isomerase activity"/>
    <property type="evidence" value="ECO:0007669"/>
    <property type="project" value="UniProtKB-UniRule"/>
</dbReference>
<keyword evidence="4" id="KW-0963">Cytoplasm</keyword>
<dbReference type="AlphaFoldDB" id="A0A379MTC1"/>
<protein>
    <recommendedName>
        <fullName evidence="10">Peptidyl-prolyl cis-trans isomerase</fullName>
        <ecNumber evidence="10">5.2.1.8</ecNumber>
    </recommendedName>
</protein>
<keyword evidence="5 9" id="KW-0697">Rotamase</keyword>
<evidence type="ECO:0000256" key="4">
    <source>
        <dbReference type="ARBA" id="ARBA00022490"/>
    </source>
</evidence>
<evidence type="ECO:0000259" key="11">
    <source>
        <dbReference type="PROSITE" id="PS50059"/>
    </source>
</evidence>
<dbReference type="SUPFAM" id="SSF54534">
    <property type="entry name" value="FKBP-like"/>
    <property type="match status" value="1"/>
</dbReference>
<dbReference type="PANTHER" id="PTHR47861:SF3">
    <property type="entry name" value="FKBP-TYPE PEPTIDYL-PROLYL CIS-TRANS ISOMERASE SLYD"/>
    <property type="match status" value="1"/>
</dbReference>
<name>A0A379MTC1_9BACT</name>
<keyword evidence="7 9" id="KW-0413">Isomerase</keyword>
<evidence type="ECO:0000256" key="2">
    <source>
        <dbReference type="ARBA" id="ARBA00004496"/>
    </source>
</evidence>
<dbReference type="OrthoDB" id="9808891at2"/>
<sequence>MKISENKFVSLAYTLTVDGQVADQATAERPLEFVYGVGMLLPKFEEFIAGKEAGEKFEFVLTPAEGYGEINPQAVVNLPKDVFMVDGAIPDDMLVAGNVLPMADQNGNRLMGTVKAVNENDVTMDFNHPMAGKTLNFTGDILGVREAKPEDMMPAGGCSCGSGSCGCEGGDCGDGGCGDGCGCH</sequence>
<keyword evidence="6" id="KW-0143">Chaperone</keyword>
<evidence type="ECO:0000256" key="5">
    <source>
        <dbReference type="ARBA" id="ARBA00023110"/>
    </source>
</evidence>
<dbReference type="STRING" id="880526.GCA_000427365_00219"/>
<comment type="catalytic activity">
    <reaction evidence="1 9 10">
        <text>[protein]-peptidylproline (omega=180) = [protein]-peptidylproline (omega=0)</text>
        <dbReference type="Rhea" id="RHEA:16237"/>
        <dbReference type="Rhea" id="RHEA-COMP:10747"/>
        <dbReference type="Rhea" id="RHEA-COMP:10748"/>
        <dbReference type="ChEBI" id="CHEBI:83833"/>
        <dbReference type="ChEBI" id="CHEBI:83834"/>
        <dbReference type="EC" id="5.2.1.8"/>
    </reaction>
</comment>
<evidence type="ECO:0000256" key="7">
    <source>
        <dbReference type="ARBA" id="ARBA00023235"/>
    </source>
</evidence>
<dbReference type="PANTHER" id="PTHR47861">
    <property type="entry name" value="FKBP-TYPE PEPTIDYL-PROLYL CIS-TRANS ISOMERASE SLYD"/>
    <property type="match status" value="1"/>
</dbReference>
<evidence type="ECO:0000313" key="13">
    <source>
        <dbReference type="Proteomes" id="UP000255233"/>
    </source>
</evidence>
<comment type="subcellular location">
    <subcellularLocation>
        <location evidence="2">Cytoplasm</location>
    </subcellularLocation>
</comment>
<dbReference type="RefSeq" id="WP_027290133.1">
    <property type="nucleotide sequence ID" value="NZ_UGVL01000001.1"/>
</dbReference>
<gene>
    <name evidence="12" type="primary">slyD</name>
    <name evidence="12" type="ORF">NCTC11190_01226</name>
</gene>
<dbReference type="Proteomes" id="UP000255233">
    <property type="component" value="Unassembled WGS sequence"/>
</dbReference>
<comment type="similarity">
    <text evidence="3 10">Belongs to the FKBP-type PPIase family.</text>
</comment>
<comment type="function">
    <text evidence="8">Also involved in hydrogenase metallocenter assembly, probably by participating in the nickel insertion step. This function in hydrogenase biosynthesis requires chaperone activity and the presence of the metal-binding domain, but not PPIase activity.</text>
</comment>
<dbReference type="InterPro" id="IPR046357">
    <property type="entry name" value="PPIase_dom_sf"/>
</dbReference>
<evidence type="ECO:0000313" key="12">
    <source>
        <dbReference type="EMBL" id="SUE34009.1"/>
    </source>
</evidence>
<evidence type="ECO:0000256" key="8">
    <source>
        <dbReference type="ARBA" id="ARBA00037071"/>
    </source>
</evidence>
<proteinExistence type="inferred from homology"/>
<evidence type="ECO:0000256" key="9">
    <source>
        <dbReference type="PROSITE-ProRule" id="PRU00277"/>
    </source>
</evidence>
<dbReference type="EMBL" id="UGVL01000001">
    <property type="protein sequence ID" value="SUE34009.1"/>
    <property type="molecule type" value="Genomic_DNA"/>
</dbReference>
<dbReference type="Pfam" id="PF00254">
    <property type="entry name" value="FKBP_C"/>
    <property type="match status" value="1"/>
</dbReference>
<feature type="domain" description="PPIase FKBP-type" evidence="11">
    <location>
        <begin position="6"/>
        <end position="85"/>
    </location>
</feature>
<dbReference type="PROSITE" id="PS50059">
    <property type="entry name" value="FKBP_PPIASE"/>
    <property type="match status" value="1"/>
</dbReference>
<evidence type="ECO:0000256" key="1">
    <source>
        <dbReference type="ARBA" id="ARBA00000971"/>
    </source>
</evidence>
<evidence type="ECO:0000256" key="6">
    <source>
        <dbReference type="ARBA" id="ARBA00023186"/>
    </source>
</evidence>